<dbReference type="EMBL" id="ABCS01000034">
    <property type="protein sequence ID" value="EDM78193.1"/>
    <property type="molecule type" value="Genomic_DNA"/>
</dbReference>
<organism evidence="1 2">
    <name type="scientific">Plesiocystis pacifica SIR-1</name>
    <dbReference type="NCBI Taxonomy" id="391625"/>
    <lineage>
        <taxon>Bacteria</taxon>
        <taxon>Pseudomonadati</taxon>
        <taxon>Myxococcota</taxon>
        <taxon>Polyangia</taxon>
        <taxon>Nannocystales</taxon>
        <taxon>Nannocystaceae</taxon>
        <taxon>Plesiocystis</taxon>
    </lineage>
</organism>
<evidence type="ECO:0000313" key="2">
    <source>
        <dbReference type="Proteomes" id="UP000005801"/>
    </source>
</evidence>
<gene>
    <name evidence="1" type="ORF">PPSIR1_00630</name>
</gene>
<comment type="caution">
    <text evidence="1">The sequence shown here is derived from an EMBL/GenBank/DDBJ whole genome shotgun (WGS) entry which is preliminary data.</text>
</comment>
<proteinExistence type="predicted"/>
<keyword evidence="2" id="KW-1185">Reference proteome</keyword>
<reference evidence="1 2" key="1">
    <citation type="submission" date="2007-06" db="EMBL/GenBank/DDBJ databases">
        <authorList>
            <person name="Shimkets L."/>
            <person name="Ferriera S."/>
            <person name="Johnson J."/>
            <person name="Kravitz S."/>
            <person name="Beeson K."/>
            <person name="Sutton G."/>
            <person name="Rogers Y.-H."/>
            <person name="Friedman R."/>
            <person name="Frazier M."/>
            <person name="Venter J.C."/>
        </authorList>
    </citation>
    <scope>NUCLEOTIDE SEQUENCE [LARGE SCALE GENOMIC DNA]</scope>
    <source>
        <strain evidence="1 2">SIR-1</strain>
    </source>
</reference>
<accession>A6G7I4</accession>
<sequence>MAIQSGTAALYNQPPNYRWEAYNRDGKIYAILYSQDDTTQKIIDCAPGWDCYKSAPAIRATPIDPNAVNPNQRAIDVFFATADSRLAIARITFDYTPGEAPSNPSSQVTKLRYDQDGNGSYSKLPTTGVSVSPIDGGVVTITRNAAKNKNLLCFFSNEDLADLGTTVVASQAHELETPDESLNLDRTMGTIINGVQTLANNEGYAATNMLVLGIKATSGDPGIYAVEYYLGNDQGDAFAPSLLGSRTELLTADISSIATNRPKVQTAVDGRVYISFYQDDDGDATVTQFVRHGTGDHGEDRTWRQVKHVFPGVADLSNVAMWTSPGLAYRSEQSNDEIQTQRELENLTTQVFPVTRSCSVVYGSGGLSLQTDSFGHLRREALPVVSAMVMPPVLLGVVRGAPPMSNTIITQNPGRAGYQKSSVKIVQSESVLAETEVSAQFGASLNVGGAVSWGVGVEEIAGTKKTLSFSIALGAMFSSVYQQMDRMSSELTIDTAQYPLDPMGGGYFVPPWGYAYFMLAGLAGYAYYFVDESTSDYDSDNTLPNLPIDATVLYEYSSVRKEYVALPFDIRPDCEWNGIPAAVPGDLGAYAETARYTALSEQPQLSFASSQGSPQVGWVIGNASATTVDYEFAHNDRNVSRHSISIDAAMRFAWKTRVKSNIGALEASAYGEVGVSFAYAQQSASETASTFTLESNLDMRAATGPGQPIPSSYTSQIFMVKAEDFSTQSQEMISSWVAELEANDTPFNAIILGLVKHKDPEAAGSRIDSSNPFFIDYAVTSITPTGYQEQVETPFDLFVEQERAWLEAHAGSPQAEGATRVFGLRDAVELHRRLKS</sequence>
<dbReference type="AlphaFoldDB" id="A6G7I4"/>
<dbReference type="RefSeq" id="WP_006972679.1">
    <property type="nucleotide sequence ID" value="NZ_ABCS01000034.1"/>
</dbReference>
<name>A6G7I4_9BACT</name>
<dbReference type="Proteomes" id="UP000005801">
    <property type="component" value="Unassembled WGS sequence"/>
</dbReference>
<evidence type="ECO:0000313" key="1">
    <source>
        <dbReference type="EMBL" id="EDM78193.1"/>
    </source>
</evidence>
<protein>
    <submittedName>
        <fullName evidence="1">Uncharacterized protein</fullName>
    </submittedName>
</protein>